<protein>
    <recommendedName>
        <fullName evidence="1">Ketopantoate reductase N-terminal domain-containing protein</fullName>
    </recommendedName>
</protein>
<organism evidence="2">
    <name type="scientific">marine metagenome</name>
    <dbReference type="NCBI Taxonomy" id="408172"/>
    <lineage>
        <taxon>unclassified sequences</taxon>
        <taxon>metagenomes</taxon>
        <taxon>ecological metagenomes</taxon>
    </lineage>
</organism>
<dbReference type="PANTHER" id="PTHR21708:SF26">
    <property type="entry name" value="2-DEHYDROPANTOATE 2-REDUCTASE"/>
    <property type="match status" value="1"/>
</dbReference>
<dbReference type="EMBL" id="UINC01203251">
    <property type="protein sequence ID" value="SVE23416.1"/>
    <property type="molecule type" value="Genomic_DNA"/>
</dbReference>
<dbReference type="InterPro" id="IPR051402">
    <property type="entry name" value="KPR-Related"/>
</dbReference>
<dbReference type="GO" id="GO:0005737">
    <property type="term" value="C:cytoplasm"/>
    <property type="evidence" value="ECO:0007669"/>
    <property type="project" value="TreeGrafter"/>
</dbReference>
<dbReference type="Pfam" id="PF02558">
    <property type="entry name" value="ApbA"/>
    <property type="match status" value="1"/>
</dbReference>
<name>A0A383BT59_9ZZZZ</name>
<dbReference type="PANTHER" id="PTHR21708">
    <property type="entry name" value="PROBABLE 2-DEHYDROPANTOATE 2-REDUCTASE"/>
    <property type="match status" value="1"/>
</dbReference>
<sequence length="176" mass="19890">MNILIYGTGAVGTFLSTLIYEKNNNCILFSRGSKFELFRNSGITLSTNLKEHETIYPDLFDTNKMIKLSDLPFIPDLIIYCVKSYHNDDSINILKKIFQNTKTYVLTLQNGFQSTVKLSNFFGDKIFTGAAYIDSVLDDNGKVFETGGDPKIVIGSLYDNGKSLMQDFKDLFNTKE</sequence>
<feature type="non-terminal residue" evidence="2">
    <location>
        <position position="176"/>
    </location>
</feature>
<feature type="domain" description="Ketopantoate reductase N-terminal" evidence="1">
    <location>
        <begin position="3"/>
        <end position="156"/>
    </location>
</feature>
<dbReference type="Gene3D" id="3.40.50.720">
    <property type="entry name" value="NAD(P)-binding Rossmann-like Domain"/>
    <property type="match status" value="1"/>
</dbReference>
<accession>A0A383BT59</accession>
<gene>
    <name evidence="2" type="ORF">METZ01_LOCUS476270</name>
</gene>
<evidence type="ECO:0000259" key="1">
    <source>
        <dbReference type="Pfam" id="PF02558"/>
    </source>
</evidence>
<dbReference type="InterPro" id="IPR013332">
    <property type="entry name" value="KPR_N"/>
</dbReference>
<dbReference type="AlphaFoldDB" id="A0A383BT59"/>
<dbReference type="SUPFAM" id="SSF51735">
    <property type="entry name" value="NAD(P)-binding Rossmann-fold domains"/>
    <property type="match status" value="1"/>
</dbReference>
<reference evidence="2" key="1">
    <citation type="submission" date="2018-05" db="EMBL/GenBank/DDBJ databases">
        <authorList>
            <person name="Lanie J.A."/>
            <person name="Ng W.-L."/>
            <person name="Kazmierczak K.M."/>
            <person name="Andrzejewski T.M."/>
            <person name="Davidsen T.M."/>
            <person name="Wayne K.J."/>
            <person name="Tettelin H."/>
            <person name="Glass J.I."/>
            <person name="Rusch D."/>
            <person name="Podicherti R."/>
            <person name="Tsui H.-C.T."/>
            <person name="Winkler M.E."/>
        </authorList>
    </citation>
    <scope>NUCLEOTIDE SEQUENCE</scope>
</reference>
<dbReference type="InterPro" id="IPR036291">
    <property type="entry name" value="NAD(P)-bd_dom_sf"/>
</dbReference>
<evidence type="ECO:0000313" key="2">
    <source>
        <dbReference type="EMBL" id="SVE23416.1"/>
    </source>
</evidence>
<proteinExistence type="predicted"/>